<evidence type="ECO:0000313" key="18">
    <source>
        <dbReference type="EMBL" id="RPB16427.1"/>
    </source>
</evidence>
<evidence type="ECO:0000256" key="2">
    <source>
        <dbReference type="ARBA" id="ARBA00011534"/>
    </source>
</evidence>
<evidence type="ECO:0000313" key="19">
    <source>
        <dbReference type="Proteomes" id="UP000277580"/>
    </source>
</evidence>
<evidence type="ECO:0000256" key="8">
    <source>
        <dbReference type="ARBA" id="ARBA00022741"/>
    </source>
</evidence>
<evidence type="ECO:0000256" key="1">
    <source>
        <dbReference type="ARBA" id="ARBA00003747"/>
    </source>
</evidence>
<feature type="compositionally biased region" description="Low complexity" evidence="16">
    <location>
        <begin position="729"/>
        <end position="745"/>
    </location>
</feature>
<feature type="compositionally biased region" description="Acidic residues" evidence="16">
    <location>
        <begin position="505"/>
        <end position="515"/>
    </location>
</feature>
<accession>A0A3N4L0U1</accession>
<feature type="region of interest" description="Disordered" evidence="16">
    <location>
        <begin position="489"/>
        <end position="524"/>
    </location>
</feature>
<dbReference type="InterPro" id="IPR011009">
    <property type="entry name" value="Kinase-like_dom_sf"/>
</dbReference>
<keyword evidence="7" id="KW-0808">Transferase</keyword>
<dbReference type="GO" id="GO:0004674">
    <property type="term" value="F:protein serine/threonine kinase activity"/>
    <property type="evidence" value="ECO:0007669"/>
    <property type="project" value="UniProtKB-KW"/>
</dbReference>
<feature type="region of interest" description="Disordered" evidence="16">
    <location>
        <begin position="560"/>
        <end position="635"/>
    </location>
</feature>
<gene>
    <name evidence="18" type="ORF">P167DRAFT_602614</name>
</gene>
<comment type="catalytic activity">
    <reaction evidence="14">
        <text>L-seryl-[protein] + ATP = O-phospho-L-seryl-[protein] + ADP + H(+)</text>
        <dbReference type="Rhea" id="RHEA:17989"/>
        <dbReference type="Rhea" id="RHEA-COMP:9863"/>
        <dbReference type="Rhea" id="RHEA-COMP:11604"/>
        <dbReference type="ChEBI" id="CHEBI:15378"/>
        <dbReference type="ChEBI" id="CHEBI:29999"/>
        <dbReference type="ChEBI" id="CHEBI:30616"/>
        <dbReference type="ChEBI" id="CHEBI:83421"/>
        <dbReference type="ChEBI" id="CHEBI:456216"/>
        <dbReference type="EC" id="2.7.11.1"/>
    </reaction>
</comment>
<proteinExistence type="predicted"/>
<evidence type="ECO:0000256" key="10">
    <source>
        <dbReference type="ARBA" id="ARBA00022840"/>
    </source>
</evidence>
<dbReference type="InParanoid" id="A0A3N4L0U1"/>
<keyword evidence="10 15" id="KW-0067">ATP-binding</keyword>
<sequence>MNIPGTTTAPREGSDKENDTMSSFNTIDSCAPQRKARKKRKSALVEPTGKRRRGIMDSIQYLSQERGAEGNSPCASTVNSTINSSYRLPSPLPEVEETLKEEIDDDEQGTEEDDGRLEQLQELDEELQEELYLRPDTLIADYRILRILGHGNFSTTYLAEITPTEPEPPDNPRPLVAIKRMKQPLSSIGENEYSLLEFLHSNGESPRHVISPITSFFDESHHFHLVIEPLDSGRPVALPLCGCGHPHLACPGRHLVLAKIMLQLLSGLLSLHTHNLIHADLTPANILFLPESNRIKLIDLGNTIRLEDRAAYLDDFGVQSACYRAPEILLGAGPLSRVMDVWSAGVIAVEMLLDGIVVGNGIEGGELLRGVIEGRESMVGRVVELVGSVREYQHGMYWQDIYSEISLLPAKKKRGPGNRKRRPEEKTGMLKQFLETETEDSGLVKFLMAMMEVGVSRRGTVMSMLRHPWLIRTLLGDWERVLTGEMEEVESIQDQSEVAAFQEGQGEEEDTEEDPPLPGQMNMDGRLKEYVGDFFAIGSQTVREPLDATEQSTDVLGENMEYPLSSPSVERSITPFYSSPPIQALPVTPPPPPSLSQSVQDLSFKSSPPPQALPVTPPSRPLPASPPHPPLPDAIRNTPLDRFSPLPAAIVSNMSPYNQSWQPEHTEITPPIQDIKVEIFSSSVASATFQLENETENYKQEVDTYNSAPETSLLTGDDSTTRIFAQDNLLSSPPSSPGVPLAASSKGDYRSSESRSPSPVAMVGNPGVSVENEGSVNNVNNGESLSTKEEAARRASNVWDRDLAADMASLSEECEEEDAVLLC</sequence>
<dbReference type="InterPro" id="IPR008266">
    <property type="entry name" value="Tyr_kinase_AS"/>
</dbReference>
<evidence type="ECO:0000256" key="6">
    <source>
        <dbReference type="ARBA" id="ARBA00022527"/>
    </source>
</evidence>
<dbReference type="EC" id="2.7.11.1" evidence="3"/>
<feature type="region of interest" description="Disordered" evidence="16">
    <location>
        <begin position="728"/>
        <end position="789"/>
    </location>
</feature>
<feature type="compositionally biased region" description="Low complexity" evidence="16">
    <location>
        <begin position="767"/>
        <end position="784"/>
    </location>
</feature>
<dbReference type="GO" id="GO:0005524">
    <property type="term" value="F:ATP binding"/>
    <property type="evidence" value="ECO:0007669"/>
    <property type="project" value="UniProtKB-UniRule"/>
</dbReference>
<evidence type="ECO:0000256" key="15">
    <source>
        <dbReference type="PROSITE-ProRule" id="PRU10141"/>
    </source>
</evidence>
<dbReference type="AlphaFoldDB" id="A0A3N4L0U1"/>
<feature type="domain" description="Protein kinase" evidence="17">
    <location>
        <begin position="142"/>
        <end position="470"/>
    </location>
</feature>
<dbReference type="Pfam" id="PF00069">
    <property type="entry name" value="Pkinase"/>
    <property type="match status" value="1"/>
</dbReference>
<comment type="subunit">
    <text evidence="2">Component of the EKC/KEOPS complex composed of at least BUD32, CGI121, GON7, KAE1 and PCC1; the whole complex dimerizes.</text>
</comment>
<dbReference type="InterPro" id="IPR050494">
    <property type="entry name" value="Ser_Thr_dual-spec_kinase"/>
</dbReference>
<comment type="function">
    <text evidence="1">Component of the EKC/KEOPS complex that is required for the formation of a threonylcarbamoyl group on adenosine at position 37 (t(6)A37) in tRNAs that read codons beginning with adenine. The complex is probably involved in the transfer of the threonylcarbamoyl moiety of threonylcarbamoyl-AMP (TC-AMP) to the N6 group of A37. BUD32 has ATPase activity in the context of the EKC/KEOPS complex and likely plays a supporting role to the catalytic subunit KAE1. The EKC/KEOPS complex also promotes both telomere uncapping and telomere elongation. The complex is required for efficient recruitment of transcriptional coactivators.</text>
</comment>
<evidence type="ECO:0000256" key="11">
    <source>
        <dbReference type="ARBA" id="ARBA00030980"/>
    </source>
</evidence>
<feature type="region of interest" description="Disordered" evidence="16">
    <location>
        <begin position="1"/>
        <end position="90"/>
    </location>
</feature>
<evidence type="ECO:0000256" key="4">
    <source>
        <dbReference type="ARBA" id="ARBA00013948"/>
    </source>
</evidence>
<evidence type="ECO:0000256" key="14">
    <source>
        <dbReference type="ARBA" id="ARBA00048679"/>
    </source>
</evidence>
<feature type="compositionally biased region" description="Pro residues" evidence="16">
    <location>
        <begin position="607"/>
        <end position="632"/>
    </location>
</feature>
<dbReference type="InterPro" id="IPR017441">
    <property type="entry name" value="Protein_kinase_ATP_BS"/>
</dbReference>
<keyword evidence="19" id="KW-1185">Reference proteome</keyword>
<dbReference type="SUPFAM" id="SSF56112">
    <property type="entry name" value="Protein kinase-like (PK-like)"/>
    <property type="match status" value="1"/>
</dbReference>
<organism evidence="18 19">
    <name type="scientific">Morchella conica CCBAS932</name>
    <dbReference type="NCBI Taxonomy" id="1392247"/>
    <lineage>
        <taxon>Eukaryota</taxon>
        <taxon>Fungi</taxon>
        <taxon>Dikarya</taxon>
        <taxon>Ascomycota</taxon>
        <taxon>Pezizomycotina</taxon>
        <taxon>Pezizomycetes</taxon>
        <taxon>Pezizales</taxon>
        <taxon>Morchellaceae</taxon>
        <taxon>Morchella</taxon>
    </lineage>
</organism>
<dbReference type="InterPro" id="IPR000719">
    <property type="entry name" value="Prot_kinase_dom"/>
</dbReference>
<dbReference type="PROSITE" id="PS50011">
    <property type="entry name" value="PROTEIN_KINASE_DOM"/>
    <property type="match status" value="1"/>
</dbReference>
<evidence type="ECO:0000256" key="16">
    <source>
        <dbReference type="SAM" id="MobiDB-lite"/>
    </source>
</evidence>
<name>A0A3N4L0U1_9PEZI</name>
<protein>
    <recommendedName>
        <fullName evidence="5">EKC/KEOPS complex subunit BUD32</fullName>
        <ecNumber evidence="3">2.7.11.1</ecNumber>
    </recommendedName>
    <alternativeName>
        <fullName evidence="11 12">Atypical Serine/threonine protein kinase BUD32</fullName>
    </alternativeName>
    <alternativeName>
        <fullName evidence="4">EKC/KEOPS complex subunit bud32</fullName>
    </alternativeName>
</protein>
<dbReference type="EMBL" id="ML119109">
    <property type="protein sequence ID" value="RPB16427.1"/>
    <property type="molecule type" value="Genomic_DNA"/>
</dbReference>
<feature type="compositionally biased region" description="Polar residues" evidence="16">
    <location>
        <begin position="565"/>
        <end position="577"/>
    </location>
</feature>
<feature type="binding site" evidence="15">
    <location>
        <position position="179"/>
    </location>
    <ligand>
        <name>ATP</name>
        <dbReference type="ChEBI" id="CHEBI:30616"/>
    </ligand>
</feature>
<evidence type="ECO:0000256" key="7">
    <source>
        <dbReference type="ARBA" id="ARBA00022679"/>
    </source>
</evidence>
<dbReference type="PANTHER" id="PTHR24058">
    <property type="entry name" value="DUAL SPECIFICITY PROTEIN KINASE"/>
    <property type="match status" value="1"/>
</dbReference>
<dbReference type="Gene3D" id="1.10.510.10">
    <property type="entry name" value="Transferase(Phosphotransferase) domain 1"/>
    <property type="match status" value="1"/>
</dbReference>
<keyword evidence="9 18" id="KW-0418">Kinase</keyword>
<evidence type="ECO:0000256" key="12">
    <source>
        <dbReference type="ARBA" id="ARBA00033194"/>
    </source>
</evidence>
<evidence type="ECO:0000256" key="13">
    <source>
        <dbReference type="ARBA" id="ARBA00047899"/>
    </source>
</evidence>
<dbReference type="SMART" id="SM00220">
    <property type="entry name" value="S_TKc"/>
    <property type="match status" value="1"/>
</dbReference>
<dbReference type="STRING" id="1392247.A0A3N4L0U1"/>
<dbReference type="Proteomes" id="UP000277580">
    <property type="component" value="Unassembled WGS sequence"/>
</dbReference>
<comment type="catalytic activity">
    <reaction evidence="13">
        <text>L-threonyl-[protein] + ATP = O-phospho-L-threonyl-[protein] + ADP + H(+)</text>
        <dbReference type="Rhea" id="RHEA:46608"/>
        <dbReference type="Rhea" id="RHEA-COMP:11060"/>
        <dbReference type="Rhea" id="RHEA-COMP:11605"/>
        <dbReference type="ChEBI" id="CHEBI:15378"/>
        <dbReference type="ChEBI" id="CHEBI:30013"/>
        <dbReference type="ChEBI" id="CHEBI:30616"/>
        <dbReference type="ChEBI" id="CHEBI:61977"/>
        <dbReference type="ChEBI" id="CHEBI:456216"/>
        <dbReference type="EC" id="2.7.11.1"/>
    </reaction>
</comment>
<evidence type="ECO:0000256" key="5">
    <source>
        <dbReference type="ARBA" id="ARBA00019973"/>
    </source>
</evidence>
<keyword evidence="8 15" id="KW-0547">Nucleotide-binding</keyword>
<evidence type="ECO:0000259" key="17">
    <source>
        <dbReference type="PROSITE" id="PS50011"/>
    </source>
</evidence>
<evidence type="ECO:0000256" key="3">
    <source>
        <dbReference type="ARBA" id="ARBA00012513"/>
    </source>
</evidence>
<dbReference type="PROSITE" id="PS00109">
    <property type="entry name" value="PROTEIN_KINASE_TYR"/>
    <property type="match status" value="1"/>
</dbReference>
<evidence type="ECO:0000256" key="9">
    <source>
        <dbReference type="ARBA" id="ARBA00022777"/>
    </source>
</evidence>
<feature type="compositionally biased region" description="Polar residues" evidence="16">
    <location>
        <begin position="73"/>
        <end position="87"/>
    </location>
</feature>
<keyword evidence="6" id="KW-0723">Serine/threonine-protein kinase</keyword>
<reference evidence="18 19" key="1">
    <citation type="journal article" date="2018" name="Nat. Ecol. Evol.">
        <title>Pezizomycetes genomes reveal the molecular basis of ectomycorrhizal truffle lifestyle.</title>
        <authorList>
            <person name="Murat C."/>
            <person name="Payen T."/>
            <person name="Noel B."/>
            <person name="Kuo A."/>
            <person name="Morin E."/>
            <person name="Chen J."/>
            <person name="Kohler A."/>
            <person name="Krizsan K."/>
            <person name="Balestrini R."/>
            <person name="Da Silva C."/>
            <person name="Montanini B."/>
            <person name="Hainaut M."/>
            <person name="Levati E."/>
            <person name="Barry K.W."/>
            <person name="Belfiori B."/>
            <person name="Cichocki N."/>
            <person name="Clum A."/>
            <person name="Dockter R.B."/>
            <person name="Fauchery L."/>
            <person name="Guy J."/>
            <person name="Iotti M."/>
            <person name="Le Tacon F."/>
            <person name="Lindquist E.A."/>
            <person name="Lipzen A."/>
            <person name="Malagnac F."/>
            <person name="Mello A."/>
            <person name="Molinier V."/>
            <person name="Miyauchi S."/>
            <person name="Poulain J."/>
            <person name="Riccioni C."/>
            <person name="Rubini A."/>
            <person name="Sitrit Y."/>
            <person name="Splivallo R."/>
            <person name="Traeger S."/>
            <person name="Wang M."/>
            <person name="Zifcakova L."/>
            <person name="Wipf D."/>
            <person name="Zambonelli A."/>
            <person name="Paolocci F."/>
            <person name="Nowrousian M."/>
            <person name="Ottonello S."/>
            <person name="Baldrian P."/>
            <person name="Spatafora J.W."/>
            <person name="Henrissat B."/>
            <person name="Nagy L.G."/>
            <person name="Aury J.M."/>
            <person name="Wincker P."/>
            <person name="Grigoriev I.V."/>
            <person name="Bonfante P."/>
            <person name="Martin F.M."/>
        </authorList>
    </citation>
    <scope>NUCLEOTIDE SEQUENCE [LARGE SCALE GENOMIC DNA]</scope>
    <source>
        <strain evidence="18 19">CCBAS932</strain>
    </source>
</reference>
<dbReference type="OrthoDB" id="413582at2759"/>
<dbReference type="PROSITE" id="PS00107">
    <property type="entry name" value="PROTEIN_KINASE_ATP"/>
    <property type="match status" value="1"/>
</dbReference>